<feature type="compositionally biased region" description="Low complexity" evidence="6">
    <location>
        <begin position="267"/>
        <end position="280"/>
    </location>
</feature>
<dbReference type="PROSITE" id="PS00478">
    <property type="entry name" value="LIM_DOMAIN_1"/>
    <property type="match status" value="1"/>
</dbReference>
<keyword evidence="4 5" id="KW-0440">LIM domain</keyword>
<feature type="compositionally biased region" description="Polar residues" evidence="6">
    <location>
        <begin position="105"/>
        <end position="123"/>
    </location>
</feature>
<dbReference type="OrthoDB" id="1112565at2759"/>
<reference evidence="8 9" key="1">
    <citation type="submission" date="2017-05" db="EMBL/GenBank/DDBJ databases">
        <title>Draft genome sequence of Elsinoe australis.</title>
        <authorList>
            <person name="Cheng Q."/>
        </authorList>
    </citation>
    <scope>NUCLEOTIDE SEQUENCE [LARGE SCALE GENOMIC DNA]</scope>
    <source>
        <strain evidence="8 9">NL1</strain>
    </source>
</reference>
<evidence type="ECO:0000256" key="2">
    <source>
        <dbReference type="ARBA" id="ARBA00022737"/>
    </source>
</evidence>
<name>A0A2P7YJ34_9PEZI</name>
<dbReference type="Pfam" id="PF00412">
    <property type="entry name" value="LIM"/>
    <property type="match status" value="2"/>
</dbReference>
<feature type="compositionally biased region" description="Polar residues" evidence="6">
    <location>
        <begin position="330"/>
        <end position="352"/>
    </location>
</feature>
<evidence type="ECO:0000313" key="9">
    <source>
        <dbReference type="Proteomes" id="UP000243723"/>
    </source>
</evidence>
<protein>
    <submittedName>
        <fullName evidence="8">Paxillin-like protein 1</fullName>
    </submittedName>
</protein>
<evidence type="ECO:0000256" key="6">
    <source>
        <dbReference type="SAM" id="MobiDB-lite"/>
    </source>
</evidence>
<keyword evidence="1 5" id="KW-0479">Metal-binding</keyword>
<dbReference type="PANTHER" id="PTHR24207">
    <property type="entry name" value="ZYX102 PROTEIN"/>
    <property type="match status" value="1"/>
</dbReference>
<dbReference type="InterPro" id="IPR001781">
    <property type="entry name" value="Znf_LIM"/>
</dbReference>
<dbReference type="Proteomes" id="UP000243723">
    <property type="component" value="Unassembled WGS sequence"/>
</dbReference>
<dbReference type="GO" id="GO:0046872">
    <property type="term" value="F:metal ion binding"/>
    <property type="evidence" value="ECO:0007669"/>
    <property type="project" value="UniProtKB-KW"/>
</dbReference>
<accession>A0A2P7YJ34</accession>
<dbReference type="GO" id="GO:0001725">
    <property type="term" value="C:stress fiber"/>
    <property type="evidence" value="ECO:0007669"/>
    <property type="project" value="TreeGrafter"/>
</dbReference>
<dbReference type="AlphaFoldDB" id="A0A2P7YJ34"/>
<keyword evidence="2" id="KW-0677">Repeat</keyword>
<organism evidence="8 9">
    <name type="scientific">Elsinoe australis</name>
    <dbReference type="NCBI Taxonomy" id="40998"/>
    <lineage>
        <taxon>Eukaryota</taxon>
        <taxon>Fungi</taxon>
        <taxon>Dikarya</taxon>
        <taxon>Ascomycota</taxon>
        <taxon>Pezizomycotina</taxon>
        <taxon>Dothideomycetes</taxon>
        <taxon>Dothideomycetidae</taxon>
        <taxon>Myriangiales</taxon>
        <taxon>Elsinoaceae</taxon>
        <taxon>Elsinoe</taxon>
    </lineage>
</organism>
<feature type="compositionally biased region" description="Polar residues" evidence="6">
    <location>
        <begin position="455"/>
        <end position="465"/>
    </location>
</feature>
<evidence type="ECO:0000256" key="1">
    <source>
        <dbReference type="ARBA" id="ARBA00022723"/>
    </source>
</evidence>
<feature type="domain" description="LIM zinc-binding" evidence="7">
    <location>
        <begin position="564"/>
        <end position="627"/>
    </location>
</feature>
<feature type="compositionally biased region" description="Polar residues" evidence="6">
    <location>
        <begin position="313"/>
        <end position="323"/>
    </location>
</feature>
<sequence>MAMTMRAPSMLPSIKCSNCSNDVEISMMGEHICGGSGQRGGESCRNTTGIGKTDFSSTDAPRGNPYPQRVDSPQLLAPDDGRGHLKPTRFVPPPRIDPSAANRPYAQQNAYLSQSPQDRSPNSPFLRGDHGRRQQLPRERSAELSSNLDCAFPPFPASPMASTPRSDASSPGFFSDPNPYALQRKEPQQVRSVSPLSQHSQHEKDEAKRDEFFGRKPSNGASRQPQRQPTNGSDNEYNPYALRANQPPRHASPEQMYAQPHQTQQAPSSRGPPTRPSRPGGEVDNFIASLKEDPVRARGVTPNGIKPDMRSNAFPQEQPSTGLNRRPSEPLQNTNRPQNQLPERSATTNDLHNNPYAPPPSGGSVYPPPRSSSRSGMRPDIRAQDAPPVPSVSNTGRGYEKHAPSHSGSSAASSVSGAGSLPRTGRTTPMSDTSSVSNSKSPPRALHSARGYGNTGPTTESTNPYNPYALDSSASSSTQPQAWVPPAKSYGPVSPPSPSSEFNPYAPTSRPNPGPNQPSSAPRSLPWASRDMTDLTSTRPPLQRSGTDNSLASNLSTATTKPRHVCRGCTTPIVGKSIKAADGRLTGRYHKACFVCSTCSAPFSGTEFYVLKDKPYCEHHYHSLNGSLCTSCDRGIEGQYLETEKREKYHPRCLCCSTCREGLGEEYFDVGGRVYCERHAVAEVRRLGGGVGQGQQGNGMLGVGGQGTWRAEKRRTRLGMFM</sequence>
<dbReference type="SUPFAM" id="SSF57716">
    <property type="entry name" value="Glucocorticoid receptor-like (DNA-binding domain)"/>
    <property type="match status" value="1"/>
</dbReference>
<dbReference type="EMBL" id="NHZQ01000422">
    <property type="protein sequence ID" value="PSK35986.1"/>
    <property type="molecule type" value="Genomic_DNA"/>
</dbReference>
<dbReference type="CDD" id="cd09397">
    <property type="entry name" value="LIM1_UF1"/>
    <property type="match status" value="1"/>
</dbReference>
<feature type="compositionally biased region" description="Polar residues" evidence="6">
    <location>
        <begin position="534"/>
        <end position="557"/>
    </location>
</feature>
<feature type="compositionally biased region" description="Polar residues" evidence="6">
    <location>
        <begin position="219"/>
        <end position="236"/>
    </location>
</feature>
<evidence type="ECO:0000256" key="5">
    <source>
        <dbReference type="PROSITE-ProRule" id="PRU00125"/>
    </source>
</evidence>
<dbReference type="GO" id="GO:0031005">
    <property type="term" value="F:filamin binding"/>
    <property type="evidence" value="ECO:0007669"/>
    <property type="project" value="TreeGrafter"/>
</dbReference>
<feature type="compositionally biased region" description="Basic and acidic residues" evidence="6">
    <location>
        <begin position="127"/>
        <end position="142"/>
    </location>
</feature>
<feature type="compositionally biased region" description="Polar residues" evidence="6">
    <location>
        <begin position="44"/>
        <end position="59"/>
    </location>
</feature>
<dbReference type="PROSITE" id="PS50023">
    <property type="entry name" value="LIM_DOMAIN_2"/>
    <property type="match status" value="2"/>
</dbReference>
<evidence type="ECO:0000259" key="7">
    <source>
        <dbReference type="PROSITE" id="PS50023"/>
    </source>
</evidence>
<feature type="domain" description="LIM zinc-binding" evidence="7">
    <location>
        <begin position="628"/>
        <end position="686"/>
    </location>
</feature>
<proteinExistence type="predicted"/>
<gene>
    <name evidence="8" type="ORF">B9Z65_5801</name>
</gene>
<keyword evidence="9" id="KW-1185">Reference proteome</keyword>
<dbReference type="STRING" id="40998.A0A2P7YJ34"/>
<dbReference type="SMART" id="SM00132">
    <property type="entry name" value="LIM"/>
    <property type="match status" value="2"/>
</dbReference>
<evidence type="ECO:0000256" key="3">
    <source>
        <dbReference type="ARBA" id="ARBA00022833"/>
    </source>
</evidence>
<dbReference type="GO" id="GO:0030695">
    <property type="term" value="F:GTPase regulator activity"/>
    <property type="evidence" value="ECO:0007669"/>
    <property type="project" value="UniProtKB-ARBA"/>
</dbReference>
<evidence type="ECO:0000256" key="4">
    <source>
        <dbReference type="ARBA" id="ARBA00023038"/>
    </source>
</evidence>
<comment type="caution">
    <text evidence="8">The sequence shown here is derived from an EMBL/GenBank/DDBJ whole genome shotgun (WGS) entry which is preliminary data.</text>
</comment>
<feature type="region of interest" description="Disordered" evidence="6">
    <location>
        <begin position="35"/>
        <end position="557"/>
    </location>
</feature>
<feature type="compositionally biased region" description="Basic and acidic residues" evidence="6">
    <location>
        <begin position="200"/>
        <end position="214"/>
    </location>
</feature>
<dbReference type="Gene3D" id="2.10.110.10">
    <property type="entry name" value="Cysteine Rich Protein"/>
    <property type="match status" value="2"/>
</dbReference>
<dbReference type="CDD" id="cd08368">
    <property type="entry name" value="LIM"/>
    <property type="match status" value="1"/>
</dbReference>
<feature type="compositionally biased region" description="Pro residues" evidence="6">
    <location>
        <begin position="356"/>
        <end position="370"/>
    </location>
</feature>
<evidence type="ECO:0000313" key="8">
    <source>
        <dbReference type="EMBL" id="PSK35986.1"/>
    </source>
</evidence>
<feature type="compositionally biased region" description="Low complexity" evidence="6">
    <location>
        <begin position="405"/>
        <end position="420"/>
    </location>
</feature>
<keyword evidence="3 5" id="KW-0862">Zinc</keyword>
<dbReference type="GO" id="GO:0098609">
    <property type="term" value="P:cell-cell adhesion"/>
    <property type="evidence" value="ECO:0007669"/>
    <property type="project" value="TreeGrafter"/>
</dbReference>
<feature type="compositionally biased region" description="Polar residues" evidence="6">
    <location>
        <begin position="425"/>
        <end position="441"/>
    </location>
</feature>
<feature type="compositionally biased region" description="Polar residues" evidence="6">
    <location>
        <begin position="189"/>
        <end position="199"/>
    </location>
</feature>
<feature type="compositionally biased region" description="Polar residues" evidence="6">
    <location>
        <begin position="472"/>
        <end position="481"/>
    </location>
</feature>
<dbReference type="PANTHER" id="PTHR24207:SF1">
    <property type="entry name" value="FILAMIN-BINDING LIM PROTEIN 1"/>
    <property type="match status" value="1"/>
</dbReference>